<gene>
    <name evidence="2" type="ORF">BN1079_00028</name>
</gene>
<protein>
    <submittedName>
        <fullName evidence="2">Drug/metabolite transporter (DMT) superfamily permease</fullName>
    </submittedName>
</protein>
<keyword evidence="3" id="KW-1185">Reference proteome</keyword>
<dbReference type="RefSeq" id="WP_037021475.1">
    <property type="nucleotide sequence ID" value="NZ_CCSF01000001.1"/>
</dbReference>
<evidence type="ECO:0000313" key="3">
    <source>
        <dbReference type="Proteomes" id="UP000053902"/>
    </source>
</evidence>
<evidence type="ECO:0000313" key="2">
    <source>
        <dbReference type="EMBL" id="CDZ92761.1"/>
    </source>
</evidence>
<name>A0A078LSD4_9PSED</name>
<evidence type="ECO:0000256" key="1">
    <source>
        <dbReference type="SAM" id="Phobius"/>
    </source>
</evidence>
<reference evidence="2 3" key="1">
    <citation type="submission" date="2014-07" db="EMBL/GenBank/DDBJ databases">
        <authorList>
            <person name="Urmite Genomes Urmite Genomes"/>
        </authorList>
    </citation>
    <scope>NUCLEOTIDE SEQUENCE [LARGE SCALE GENOMIC DNA]</scope>
    <source>
        <strain evidence="2 3">20_BN</strain>
    </source>
</reference>
<feature type="transmembrane region" description="Helical" evidence="1">
    <location>
        <begin position="25"/>
        <end position="42"/>
    </location>
</feature>
<dbReference type="HOGENOM" id="CLU_143501_0_0_6"/>
<keyword evidence="1" id="KW-0472">Membrane</keyword>
<keyword evidence="1" id="KW-1133">Transmembrane helix</keyword>
<accession>A0A078LSD4</accession>
<organism evidence="2 3">
    <name type="scientific">Pseudomonas saudiphocaensis</name>
    <dbReference type="NCBI Taxonomy" id="1499686"/>
    <lineage>
        <taxon>Bacteria</taxon>
        <taxon>Pseudomonadati</taxon>
        <taxon>Pseudomonadota</taxon>
        <taxon>Gammaproteobacteria</taxon>
        <taxon>Pseudomonadales</taxon>
        <taxon>Pseudomonadaceae</taxon>
        <taxon>Pseudomonas</taxon>
    </lineage>
</organism>
<dbReference type="OrthoDB" id="7024310at2"/>
<keyword evidence="1" id="KW-0812">Transmembrane</keyword>
<dbReference type="AlphaFoldDB" id="A0A078LSD4"/>
<dbReference type="STRING" id="1499686.BN1079_00028"/>
<dbReference type="Proteomes" id="UP000053902">
    <property type="component" value="Unassembled WGS sequence"/>
</dbReference>
<dbReference type="EMBL" id="CCSF01000001">
    <property type="protein sequence ID" value="CDZ92761.1"/>
    <property type="molecule type" value="Genomic_DNA"/>
</dbReference>
<sequence length="154" mass="16955">MVVGALLIVTWLILLIRYPLRALPISLGALLGLGLVALWVIWQEQHEARLLGQLELNLVYAPDACPAARPLQVTLDNHSPEPLRSLRWNVAARSPGSSLNLVASNYDAPQYSGPGDLQPGERWQSCVPLPTLRAGYRASSLEFRAERLQGHFAN</sequence>
<proteinExistence type="predicted"/>